<evidence type="ECO:0000313" key="2">
    <source>
        <dbReference type="Proteomes" id="UP001176806"/>
    </source>
</evidence>
<dbReference type="Proteomes" id="UP001176806">
    <property type="component" value="Unassembled WGS sequence"/>
</dbReference>
<protein>
    <submittedName>
        <fullName evidence="1">Uncharacterized protein</fullName>
    </submittedName>
</protein>
<gene>
    <name evidence="1" type="ORF">Q4Q40_15510</name>
</gene>
<dbReference type="EMBL" id="JAUOEL010000005">
    <property type="protein sequence ID" value="MDO5975600.1"/>
    <property type="molecule type" value="Genomic_DNA"/>
</dbReference>
<sequence>MKKDYQFKSLQIAKNGEEKKQAQKDPNALTVFETGDTRTIDFCLLDGTRQCFLYSHMLTAWLGKDSNTKENNNRVIKIVFATHLITINGFCLDDIYNHLTTLTLINLKAHDQRYLNAISENSPFITNIKIMWKKEENDL</sequence>
<keyword evidence="2" id="KW-1185">Reference proteome</keyword>
<dbReference type="RefSeq" id="WP_303302809.1">
    <property type="nucleotide sequence ID" value="NZ_BAABDA010000050.1"/>
</dbReference>
<name>A0ABT8WR22_9FLAO</name>
<accession>A0ABT8WR22</accession>
<organism evidence="1 2">
    <name type="scientific">Flavivirga jejuensis</name>
    <dbReference type="NCBI Taxonomy" id="870487"/>
    <lineage>
        <taxon>Bacteria</taxon>
        <taxon>Pseudomonadati</taxon>
        <taxon>Bacteroidota</taxon>
        <taxon>Flavobacteriia</taxon>
        <taxon>Flavobacteriales</taxon>
        <taxon>Flavobacteriaceae</taxon>
        <taxon>Flavivirga</taxon>
    </lineage>
</organism>
<evidence type="ECO:0000313" key="1">
    <source>
        <dbReference type="EMBL" id="MDO5975600.1"/>
    </source>
</evidence>
<reference evidence="1" key="1">
    <citation type="submission" date="2023-07" db="EMBL/GenBank/DDBJ databases">
        <title>Two novel species in the genus Flavivirga.</title>
        <authorList>
            <person name="Kwon K."/>
        </authorList>
    </citation>
    <scope>NUCLEOTIDE SEQUENCE</scope>
    <source>
        <strain evidence="1">KACC 14158</strain>
    </source>
</reference>
<comment type="caution">
    <text evidence="1">The sequence shown here is derived from an EMBL/GenBank/DDBJ whole genome shotgun (WGS) entry which is preliminary data.</text>
</comment>
<proteinExistence type="predicted"/>